<dbReference type="InterPro" id="IPR043519">
    <property type="entry name" value="NT_sf"/>
</dbReference>
<dbReference type="InterPro" id="IPR041633">
    <property type="entry name" value="Polbeta"/>
</dbReference>
<evidence type="ECO:0000259" key="2">
    <source>
        <dbReference type="Pfam" id="PF18765"/>
    </source>
</evidence>
<evidence type="ECO:0000313" key="3">
    <source>
        <dbReference type="EMBL" id="KXG77373.1"/>
    </source>
</evidence>
<dbReference type="OrthoDB" id="1682923at2"/>
<organism evidence="3 4">
    <name type="scientific">Thermotalea metallivorans</name>
    <dbReference type="NCBI Taxonomy" id="520762"/>
    <lineage>
        <taxon>Bacteria</taxon>
        <taxon>Bacillati</taxon>
        <taxon>Bacillota</taxon>
        <taxon>Clostridia</taxon>
        <taxon>Peptostreptococcales</taxon>
        <taxon>Thermotaleaceae</taxon>
        <taxon>Thermotalea</taxon>
    </lineage>
</organism>
<dbReference type="Proteomes" id="UP000070456">
    <property type="component" value="Unassembled WGS sequence"/>
</dbReference>
<name>A0A140L9Z8_9FIRM</name>
<accession>A0A140L9Z8</accession>
<feature type="coiled-coil region" evidence="1">
    <location>
        <begin position="3"/>
        <end position="30"/>
    </location>
</feature>
<dbReference type="EMBL" id="LOEE01000016">
    <property type="protein sequence ID" value="KXG77373.1"/>
    <property type="molecule type" value="Genomic_DNA"/>
</dbReference>
<proteinExistence type="predicted"/>
<protein>
    <recommendedName>
        <fullName evidence="2">Polymerase beta nucleotidyltransferase domain-containing protein</fullName>
    </recommendedName>
</protein>
<keyword evidence="4" id="KW-1185">Reference proteome</keyword>
<sequence>MSSQAIENRKKELSEELERIKNVLINEYKADKIILFGSMATGNIHEWSDLDIIVVKDTDEAFIKRLKNIGLLVKSKVACDLIVYTNGEIEAMKKEKRSFILKVLEEGKVIYDARGKEMA</sequence>
<gene>
    <name evidence="3" type="ORF">AN619_04990</name>
</gene>
<dbReference type="SUPFAM" id="SSF81301">
    <property type="entry name" value="Nucleotidyltransferase"/>
    <property type="match status" value="1"/>
</dbReference>
<dbReference type="AlphaFoldDB" id="A0A140L9Z8"/>
<feature type="domain" description="Polymerase beta nucleotidyltransferase" evidence="2">
    <location>
        <begin position="18"/>
        <end position="113"/>
    </location>
</feature>
<dbReference type="Gene3D" id="3.30.460.10">
    <property type="entry name" value="Beta Polymerase, domain 2"/>
    <property type="match status" value="1"/>
</dbReference>
<dbReference type="PANTHER" id="PTHR43449">
    <property type="entry name" value="NUCLEOTIDYLTRANSFERASE"/>
    <property type="match status" value="1"/>
</dbReference>
<dbReference type="Pfam" id="PF18765">
    <property type="entry name" value="Polbeta"/>
    <property type="match status" value="1"/>
</dbReference>
<dbReference type="PANTHER" id="PTHR43449:SF1">
    <property type="entry name" value="POLYMERASE BETA NUCLEOTIDYLTRANSFERASE DOMAIN-CONTAINING PROTEIN"/>
    <property type="match status" value="1"/>
</dbReference>
<keyword evidence="1" id="KW-0175">Coiled coil</keyword>
<reference evidence="3 4" key="1">
    <citation type="submission" date="2015-12" db="EMBL/GenBank/DDBJ databases">
        <title>Draft genome sequence of the thermoanaerobe Thermotalea metallivorans, an isolate from the runoff channel of the Great Artesian Basin, Australia.</title>
        <authorList>
            <person name="Patel B.K."/>
        </authorList>
    </citation>
    <scope>NUCLEOTIDE SEQUENCE [LARGE SCALE GENOMIC DNA]</scope>
    <source>
        <strain evidence="3 4">B2-1</strain>
    </source>
</reference>
<dbReference type="STRING" id="520762.AN619_04990"/>
<dbReference type="CDD" id="cd05403">
    <property type="entry name" value="NT_KNTase_like"/>
    <property type="match status" value="1"/>
</dbReference>
<comment type="caution">
    <text evidence="3">The sequence shown here is derived from an EMBL/GenBank/DDBJ whole genome shotgun (WGS) entry which is preliminary data.</text>
</comment>
<evidence type="ECO:0000256" key="1">
    <source>
        <dbReference type="SAM" id="Coils"/>
    </source>
</evidence>
<evidence type="ECO:0000313" key="4">
    <source>
        <dbReference type="Proteomes" id="UP000070456"/>
    </source>
</evidence>